<dbReference type="PANTHER" id="PTHR45947">
    <property type="entry name" value="SULFOQUINOVOSYL TRANSFERASE SQD2"/>
    <property type="match status" value="1"/>
</dbReference>
<dbReference type="Gene3D" id="3.40.50.2000">
    <property type="entry name" value="Glycogen Phosphorylase B"/>
    <property type="match status" value="2"/>
</dbReference>
<feature type="compositionally biased region" description="Polar residues" evidence="1">
    <location>
        <begin position="434"/>
        <end position="445"/>
    </location>
</feature>
<keyword evidence="3" id="KW-0614">Plasmid</keyword>
<accession>A0A9E7R6S7</accession>
<gene>
    <name evidence="3" type="ORF">N0B31_22280</name>
</gene>
<dbReference type="Pfam" id="PF13692">
    <property type="entry name" value="Glyco_trans_1_4"/>
    <property type="match status" value="1"/>
</dbReference>
<dbReference type="RefSeq" id="WP_260644087.1">
    <property type="nucleotide sequence ID" value="NZ_CP104004.1"/>
</dbReference>
<feature type="domain" description="Glycosyltransferase subfamily 4-like N-terminal" evidence="2">
    <location>
        <begin position="30"/>
        <end position="228"/>
    </location>
</feature>
<dbReference type="GO" id="GO:0016757">
    <property type="term" value="F:glycosyltransferase activity"/>
    <property type="evidence" value="ECO:0007669"/>
    <property type="project" value="TreeGrafter"/>
</dbReference>
<sequence>MSEHFPHTDAATFDGQHICFITNLYPPETIGGAETSVRTVAEALVERDYEVSVITTATSDDARAGDGSFCERQNGVSVHRFTPWNLYTPFEYREQPGWKKPLMHLIDLWNPQAGRTVDRLLGTLAPDIIHVHNFGGLSPAVFRAAAGHAPVVQTLHDYRLLHIDPGMFVAGAQRELGGLMRPFRAYNRRTVEPYLDRVLAPSQFMIDRHERAGFFEDTPTAVLRLGVSRDDRATPGAVADTPRILFVGQLARPKGVDVLLNGLAHLDSDIRVDIVGRGEAREQLEVQAAGDDRVTFHGFVSEADLAAFYREATVTVVPSRWNDNSPMVIYESLARATPVVGSDMGGIPELIDTPDDDAPTTGRVVPSEDPVALATAIESVCQTAPHVESQAAYARADDYTLSTHLDRLLAHYAACFDEPRVGVPDTADGRSERTVPQNGSPASIR</sequence>
<dbReference type="InterPro" id="IPR028098">
    <property type="entry name" value="Glyco_trans_4-like_N"/>
</dbReference>
<evidence type="ECO:0000313" key="4">
    <source>
        <dbReference type="Proteomes" id="UP001057580"/>
    </source>
</evidence>
<evidence type="ECO:0000313" key="3">
    <source>
        <dbReference type="EMBL" id="UWM56976.1"/>
    </source>
</evidence>
<proteinExistence type="predicted"/>
<dbReference type="AlphaFoldDB" id="A0A9E7R6S7"/>
<dbReference type="CDD" id="cd03823">
    <property type="entry name" value="GT4_ExpE7-like"/>
    <property type="match status" value="1"/>
</dbReference>
<dbReference type="InterPro" id="IPR050194">
    <property type="entry name" value="Glycosyltransferase_grp1"/>
</dbReference>
<evidence type="ECO:0000256" key="1">
    <source>
        <dbReference type="SAM" id="MobiDB-lite"/>
    </source>
</evidence>
<feature type="region of interest" description="Disordered" evidence="1">
    <location>
        <begin position="420"/>
        <end position="445"/>
    </location>
</feature>
<keyword evidence="4" id="KW-1185">Reference proteome</keyword>
<dbReference type="Proteomes" id="UP001057580">
    <property type="component" value="Plasmid unnamed1"/>
</dbReference>
<geneLocation type="plasmid" evidence="3 4">
    <name>unnamed1</name>
</geneLocation>
<dbReference type="EMBL" id="CP104004">
    <property type="protein sequence ID" value="UWM56976.1"/>
    <property type="molecule type" value="Genomic_DNA"/>
</dbReference>
<dbReference type="PANTHER" id="PTHR45947:SF13">
    <property type="entry name" value="TRANSFERASE"/>
    <property type="match status" value="1"/>
</dbReference>
<name>A0A9E7R6S7_9EURY</name>
<protein>
    <submittedName>
        <fullName evidence="3">Glycosyltransferase family 4 protein</fullName>
    </submittedName>
</protein>
<reference evidence="3" key="1">
    <citation type="submission" date="2022-09" db="EMBL/GenBank/DDBJ databases">
        <title>Diverse halophilic archaea isolated from saline environments.</title>
        <authorList>
            <person name="Cui H.-L."/>
        </authorList>
    </citation>
    <scope>NUCLEOTIDE SEQUENCE</scope>
    <source>
        <strain evidence="3">ZS-35-S2</strain>
        <plasmid evidence="3">unnamed1</plasmid>
    </source>
</reference>
<dbReference type="SUPFAM" id="SSF53756">
    <property type="entry name" value="UDP-Glycosyltransferase/glycogen phosphorylase"/>
    <property type="match status" value="1"/>
</dbReference>
<dbReference type="GeneID" id="74945212"/>
<evidence type="ECO:0000259" key="2">
    <source>
        <dbReference type="Pfam" id="PF13439"/>
    </source>
</evidence>
<dbReference type="KEGG" id="ssai:N0B31_22280"/>
<dbReference type="Pfam" id="PF13439">
    <property type="entry name" value="Glyco_transf_4"/>
    <property type="match status" value="1"/>
</dbReference>
<organism evidence="3 4">
    <name type="scientific">Salinirubellus salinus</name>
    <dbReference type="NCBI Taxonomy" id="1364945"/>
    <lineage>
        <taxon>Archaea</taxon>
        <taxon>Methanobacteriati</taxon>
        <taxon>Methanobacteriota</taxon>
        <taxon>Stenosarchaea group</taxon>
        <taxon>Halobacteria</taxon>
        <taxon>Halobacteriales</taxon>
        <taxon>Natronomonadaceae</taxon>
        <taxon>Salinirubellus</taxon>
    </lineage>
</organism>